<reference evidence="1" key="1">
    <citation type="submission" date="2022-10" db="EMBL/GenBank/DDBJ databases">
        <title>Tapping the CABI collections for fungal endophytes: first genome assemblies for Collariella, Neodidymelliopsis, Ascochyta clinopodiicola, Didymella pomorum, Didymosphaeria variabile, Neocosmospora piperis and Neocucurbitaria cava.</title>
        <authorList>
            <person name="Hill R."/>
        </authorList>
    </citation>
    <scope>NUCLEOTIDE SEQUENCE</scope>
    <source>
        <strain evidence="1">IMI 360193</strain>
    </source>
</reference>
<evidence type="ECO:0000313" key="1">
    <source>
        <dbReference type="EMBL" id="KAJ4342240.1"/>
    </source>
</evidence>
<proteinExistence type="predicted"/>
<sequence>MYRRVFVIGYDSHSQSQKTKIKAPSRVKLLRRTLRERHSIARHVRELHLPDFQTLYQQASIEREEIINLVASLVMACPSLERLVGFHIPFTQSFDRLSYALATRQKLRERVWLLSEPADGYPVEEEEDEVNPYYLAACDPTERFLDLNSGHPLLTTLVLHRSSGDFAPTLNFRAIIGTLRQLPMLQQLSISGLPATSFTNMTLNALPPRLRSLRLENLPGVNDKGLQKFATSHLATSLEKLALINLEISNLITITNILSEHLSRLQRFTIAQYRTPDLHSRSSMPDFSGPSLDFIHFEFRSQSGPPIDPFSPETRKSIEFPFATPEPISCLATSLLAMNIKEGAFPALRRVRIPHDPQGLIQALCKPRATALLPSDTSLFTQPIQKTVSHGYAIMIESHESPKKRNSSYVVPLSPRADSAMDPPTFDLSPSSSAVTPSMSRLAAQARILAARKKPLVTVRVHDPEGEICIDTGIGGYLGDIMSNIVYDLKPDASRWPGNRDQSGPPQPEWITGIEDLTDERTGAYDKTSERHWDSCGHHVGGRVGCHTVRVEDLFRGQE</sequence>
<protein>
    <submittedName>
        <fullName evidence="1">Uncharacterized protein</fullName>
    </submittedName>
</protein>
<dbReference type="OrthoDB" id="3210378at2759"/>
<organism evidence="1 2">
    <name type="scientific">Didymella glomerata</name>
    <dbReference type="NCBI Taxonomy" id="749621"/>
    <lineage>
        <taxon>Eukaryota</taxon>
        <taxon>Fungi</taxon>
        <taxon>Dikarya</taxon>
        <taxon>Ascomycota</taxon>
        <taxon>Pezizomycotina</taxon>
        <taxon>Dothideomycetes</taxon>
        <taxon>Pleosporomycetidae</taxon>
        <taxon>Pleosporales</taxon>
        <taxon>Pleosporineae</taxon>
        <taxon>Didymellaceae</taxon>
        <taxon>Didymella</taxon>
    </lineage>
</organism>
<dbReference type="AlphaFoldDB" id="A0A9W8X6C1"/>
<dbReference type="Gene3D" id="3.80.10.10">
    <property type="entry name" value="Ribonuclease Inhibitor"/>
    <property type="match status" value="1"/>
</dbReference>
<dbReference type="InterPro" id="IPR032675">
    <property type="entry name" value="LRR_dom_sf"/>
</dbReference>
<evidence type="ECO:0000313" key="2">
    <source>
        <dbReference type="Proteomes" id="UP001140562"/>
    </source>
</evidence>
<dbReference type="EMBL" id="JAPEUV010000007">
    <property type="protein sequence ID" value="KAJ4342240.1"/>
    <property type="molecule type" value="Genomic_DNA"/>
</dbReference>
<dbReference type="SUPFAM" id="SSF52047">
    <property type="entry name" value="RNI-like"/>
    <property type="match status" value="1"/>
</dbReference>
<accession>A0A9W8X6C1</accession>
<gene>
    <name evidence="1" type="ORF">N0V87_001225</name>
</gene>
<keyword evidence="2" id="KW-1185">Reference proteome</keyword>
<comment type="caution">
    <text evidence="1">The sequence shown here is derived from an EMBL/GenBank/DDBJ whole genome shotgun (WGS) entry which is preliminary data.</text>
</comment>
<dbReference type="Proteomes" id="UP001140562">
    <property type="component" value="Unassembled WGS sequence"/>
</dbReference>
<name>A0A9W8X6C1_9PLEO</name>